<dbReference type="AlphaFoldDB" id="A0A834VAC7"/>
<gene>
    <name evidence="1" type="ORF">SSS_7265</name>
</gene>
<protein>
    <submittedName>
        <fullName evidence="1 2">Uncharacterized protein</fullName>
    </submittedName>
</protein>
<proteinExistence type="predicted"/>
<reference evidence="1" key="2">
    <citation type="submission" date="2020-01" db="EMBL/GenBank/DDBJ databases">
        <authorList>
            <person name="Korhonen P.K.K."/>
            <person name="Guangxu M.G."/>
            <person name="Wang T.W."/>
            <person name="Stroehlein A.J.S."/>
            <person name="Young N.D."/>
            <person name="Ang C.-S.A."/>
            <person name="Fernando D.W.F."/>
            <person name="Lu H.L."/>
            <person name="Taylor S.T."/>
            <person name="Ehtesham M.E.M."/>
            <person name="Najaraj S.H.N."/>
            <person name="Harsha G.H.G."/>
            <person name="Madugundu A.M."/>
            <person name="Renuse S.R."/>
            <person name="Holt D.H."/>
            <person name="Pandey A.P."/>
            <person name="Papenfuss A.P."/>
            <person name="Gasser R.B.G."/>
            <person name="Fischer K.F."/>
        </authorList>
    </citation>
    <scope>NUCLEOTIDE SEQUENCE</scope>
    <source>
        <strain evidence="1">SSS_KF_BRIS2020</strain>
    </source>
</reference>
<organism evidence="1">
    <name type="scientific">Sarcoptes scabiei</name>
    <name type="common">Itch mite</name>
    <name type="synonym">Acarus scabiei</name>
    <dbReference type="NCBI Taxonomy" id="52283"/>
    <lineage>
        <taxon>Eukaryota</taxon>
        <taxon>Metazoa</taxon>
        <taxon>Ecdysozoa</taxon>
        <taxon>Arthropoda</taxon>
        <taxon>Chelicerata</taxon>
        <taxon>Arachnida</taxon>
        <taxon>Acari</taxon>
        <taxon>Acariformes</taxon>
        <taxon>Sarcoptiformes</taxon>
        <taxon>Astigmata</taxon>
        <taxon>Psoroptidia</taxon>
        <taxon>Sarcoptoidea</taxon>
        <taxon>Sarcoptidae</taxon>
        <taxon>Sarcoptinae</taxon>
        <taxon>Sarcoptes</taxon>
    </lineage>
</organism>
<evidence type="ECO:0000313" key="2">
    <source>
        <dbReference type="EnsemblMetazoa" id="KAF7487904.1"/>
    </source>
</evidence>
<dbReference type="Proteomes" id="UP000070412">
    <property type="component" value="Unassembled WGS sequence"/>
</dbReference>
<sequence>MCRSIRIETNPICLVNFSKMSNNQTLTNCCCYDSRCCTENRIAQPHLNESFHSNGLNLKPSNYRSNIRSDSIMIVNPSKRIDYDIGNDYSDEIHQNYHSDRNHRYRCRICCTRNNFIDSFRESSSTSQQRRNEEFYFDRNIIGSPPLTDQCRCLPYHLDRFICQQSKLFQQGDEDNFDEEDEEGEDGEVIEELNFNQDLNSIDEDPTNDEDEIFQMDPFESENLNPIDSISSGTIAVEYSSAENDRLYRFMLESMRNIPDLLAETFYRDSKKSRRLPFSSTPTSPDSGIVEDYDDHFEQKSSRQNYLAINDSNQSDFIEFSREEKNFIDQTDIYDRQDSLDSIRSTSISSGTESIEENRIDRDLLKQIANDLLEISNRFEANRLNFCGTKNHRKSLQRFRGLHRAINTNFTQSSFNQERFAFDNQTPLTKLILFNLFSLINLVKNSVNQFGTGLKQSLHRAFEFFDSIMMEFNSSFIDLAGPIFTLENYHHWYRRSQRQYHSYCFRFNRSCCSC</sequence>
<reference evidence="3" key="1">
    <citation type="journal article" date="2020" name="PLoS Negl. Trop. Dis.">
        <title>High-quality nuclear genome for Sarcoptes scabiei-A critical resource for a neglected parasite.</title>
        <authorList>
            <person name="Korhonen P.K."/>
            <person name="Gasser R.B."/>
            <person name="Ma G."/>
            <person name="Wang T."/>
            <person name="Stroehlein A.J."/>
            <person name="Young N.D."/>
            <person name="Ang C.S."/>
            <person name="Fernando D.D."/>
            <person name="Lu H.C."/>
            <person name="Taylor S."/>
            <person name="Reynolds S.L."/>
            <person name="Mofiz E."/>
            <person name="Najaraj S.H."/>
            <person name="Gowda H."/>
            <person name="Madugundu A."/>
            <person name="Renuse S."/>
            <person name="Holt D."/>
            <person name="Pandey A."/>
            <person name="Papenfuss A.T."/>
            <person name="Fischer K."/>
        </authorList>
    </citation>
    <scope>NUCLEOTIDE SEQUENCE [LARGE SCALE GENOMIC DNA]</scope>
</reference>
<keyword evidence="3" id="KW-1185">Reference proteome</keyword>
<dbReference type="EMBL" id="WVUK01000066">
    <property type="protein sequence ID" value="KAF7487904.1"/>
    <property type="molecule type" value="Genomic_DNA"/>
</dbReference>
<evidence type="ECO:0000313" key="3">
    <source>
        <dbReference type="Proteomes" id="UP000070412"/>
    </source>
</evidence>
<name>A0A834VAC7_SARSC</name>
<accession>A0A834VAC7</accession>
<evidence type="ECO:0000313" key="1">
    <source>
        <dbReference type="EMBL" id="KAF7487904.1"/>
    </source>
</evidence>
<reference evidence="2" key="3">
    <citation type="submission" date="2022-06" db="UniProtKB">
        <authorList>
            <consortium name="EnsemblMetazoa"/>
        </authorList>
    </citation>
    <scope>IDENTIFICATION</scope>
</reference>
<dbReference type="EnsemblMetazoa" id="SSS_7265s_mrna">
    <property type="protein sequence ID" value="KAF7487904.1"/>
    <property type="gene ID" value="SSS_7265"/>
</dbReference>